<evidence type="ECO:0000313" key="2">
    <source>
        <dbReference type="Proteomes" id="UP000769617"/>
    </source>
</evidence>
<dbReference type="CDD" id="cd03062">
    <property type="entry name" value="TRX_Fd_Sucrase"/>
    <property type="match status" value="1"/>
</dbReference>
<dbReference type="InterPro" id="IPR036249">
    <property type="entry name" value="Thioredoxin-like_sf"/>
</dbReference>
<dbReference type="SUPFAM" id="SSF52833">
    <property type="entry name" value="Thioredoxin-like"/>
    <property type="match status" value="1"/>
</dbReference>
<name>A0ABS6ZQ79_9GAMM</name>
<proteinExistence type="predicted"/>
<gene>
    <name evidence="1" type="ORF">KPL81_13595</name>
</gene>
<dbReference type="PANTHER" id="PTHR31902">
    <property type="entry name" value="ACTIN PATCHES DISTAL PROTEIN 1"/>
    <property type="match status" value="1"/>
</dbReference>
<dbReference type="EMBL" id="JAHYCA010000004">
    <property type="protein sequence ID" value="MBW6392188.1"/>
    <property type="molecule type" value="Genomic_DNA"/>
</dbReference>
<dbReference type="InterPro" id="IPR009737">
    <property type="entry name" value="Aim32/Apd1-like"/>
</dbReference>
<comment type="caution">
    <text evidence="1">The sequence shown here is derived from an EMBL/GenBank/DDBJ whole genome shotgun (WGS) entry which is preliminary data.</text>
</comment>
<dbReference type="Proteomes" id="UP000769617">
    <property type="component" value="Unassembled WGS sequence"/>
</dbReference>
<protein>
    <submittedName>
        <fullName evidence="1">Sucrase ferredoxin</fullName>
    </submittedName>
</protein>
<keyword evidence="2" id="KW-1185">Reference proteome</keyword>
<dbReference type="Pfam" id="PF06999">
    <property type="entry name" value="Suc_Fer-like"/>
    <property type="match status" value="1"/>
</dbReference>
<reference evidence="1 2" key="1">
    <citation type="submission" date="2021-07" db="EMBL/GenBank/DDBJ databases">
        <authorList>
            <person name="So Y."/>
        </authorList>
    </citation>
    <scope>NUCLEOTIDE SEQUENCE [LARGE SCALE GENOMIC DNA]</scope>
    <source>
        <strain evidence="1 2">Y3S6</strain>
    </source>
</reference>
<dbReference type="PANTHER" id="PTHR31902:SF22">
    <property type="entry name" value="SLL1203 PROTEIN"/>
    <property type="match status" value="1"/>
</dbReference>
<evidence type="ECO:0000313" key="1">
    <source>
        <dbReference type="EMBL" id="MBW6392188.1"/>
    </source>
</evidence>
<accession>A0ABS6ZQ79</accession>
<organism evidence="1 2">
    <name type="scientific">Billgrantia antri</name>
    <dbReference type="NCBI Taxonomy" id="2846777"/>
    <lineage>
        <taxon>Bacteria</taxon>
        <taxon>Pseudomonadati</taxon>
        <taxon>Pseudomonadota</taxon>
        <taxon>Gammaproteobacteria</taxon>
        <taxon>Oceanospirillales</taxon>
        <taxon>Halomonadaceae</taxon>
        <taxon>Billgrantia</taxon>
    </lineage>
</organism>
<dbReference type="Gene3D" id="3.40.30.10">
    <property type="entry name" value="Glutaredoxin"/>
    <property type="match status" value="1"/>
</dbReference>
<sequence length="316" mass="35095">MIQRFCARESLAQGDPLAGSAAHAERNLLLSWPRAKWQRSLRQASDMTDAVATRLEAIAEAGRRVNLIHRREQPGERHCLYLMPENRRYEVTRAELAAFLDALRRDAPLTRWEASSPAGPLLLCCTHGKKDKCCAKFGYAAYKALDAAVATHALPFDVWESTHLGGCRLAASAVVFPALRKYGRIDTADVLPLLEAEMADRPYLPCYRGDSRLSPVQQCAQVAALEWLAERSLHPSVSVSTPSDPEASRTSLIVKWQTGSDQGAVAVECIQRALQRFDTCADLDAPAKNTWVWQAVSLRQLEPHLHLQKKSCPHHA</sequence>